<evidence type="ECO:0000313" key="1">
    <source>
        <dbReference type="EMBL" id="GAA0148017.1"/>
    </source>
</evidence>
<comment type="caution">
    <text evidence="1">The sequence shown here is derived from an EMBL/GenBank/DDBJ whole genome shotgun (WGS) entry which is preliminary data.</text>
</comment>
<dbReference type="Proteomes" id="UP001454036">
    <property type="component" value="Unassembled WGS sequence"/>
</dbReference>
<proteinExistence type="predicted"/>
<reference evidence="1 2" key="1">
    <citation type="submission" date="2024-01" db="EMBL/GenBank/DDBJ databases">
        <title>The complete chloroplast genome sequence of Lithospermum erythrorhizon: insights into the phylogenetic relationship among Boraginaceae species and the maternal lineages of purple gromwells.</title>
        <authorList>
            <person name="Okada T."/>
            <person name="Watanabe K."/>
        </authorList>
    </citation>
    <scope>NUCLEOTIDE SEQUENCE [LARGE SCALE GENOMIC DNA]</scope>
</reference>
<keyword evidence="2" id="KW-1185">Reference proteome</keyword>
<dbReference type="EMBL" id="BAABME010001172">
    <property type="protein sequence ID" value="GAA0148017.1"/>
    <property type="molecule type" value="Genomic_DNA"/>
</dbReference>
<dbReference type="AlphaFoldDB" id="A0AAV3PDA6"/>
<evidence type="ECO:0000313" key="2">
    <source>
        <dbReference type="Proteomes" id="UP001454036"/>
    </source>
</evidence>
<gene>
    <name evidence="1" type="ORF">LIER_07569</name>
</gene>
<name>A0AAV3PDA6_LITER</name>
<accession>A0AAV3PDA6</accession>
<organism evidence="1 2">
    <name type="scientific">Lithospermum erythrorhizon</name>
    <name type="common">Purple gromwell</name>
    <name type="synonym">Lithospermum officinale var. erythrorhizon</name>
    <dbReference type="NCBI Taxonomy" id="34254"/>
    <lineage>
        <taxon>Eukaryota</taxon>
        <taxon>Viridiplantae</taxon>
        <taxon>Streptophyta</taxon>
        <taxon>Embryophyta</taxon>
        <taxon>Tracheophyta</taxon>
        <taxon>Spermatophyta</taxon>
        <taxon>Magnoliopsida</taxon>
        <taxon>eudicotyledons</taxon>
        <taxon>Gunneridae</taxon>
        <taxon>Pentapetalae</taxon>
        <taxon>asterids</taxon>
        <taxon>lamiids</taxon>
        <taxon>Boraginales</taxon>
        <taxon>Boraginaceae</taxon>
        <taxon>Boraginoideae</taxon>
        <taxon>Lithospermeae</taxon>
        <taxon>Lithospermum</taxon>
    </lineage>
</organism>
<protein>
    <submittedName>
        <fullName evidence="1">Uncharacterized protein</fullName>
    </submittedName>
</protein>
<sequence length="92" mass="11023">MLQRLNKYREARDWNFEGQWISNEFKWKSFGSKLGRVVVCCIVYYIWMERMLEFSNSSKAQVTLKICPTIIAFVSIWKIIKQKKANFSLCMN</sequence>